<dbReference type="EMBL" id="CAWUHD010000209">
    <property type="protein sequence ID" value="CAK7238136.1"/>
    <property type="molecule type" value="Genomic_DNA"/>
</dbReference>
<dbReference type="EC" id="3.2.1.21" evidence="4"/>
<dbReference type="SUPFAM" id="SSF52279">
    <property type="entry name" value="Beta-D-glucan exohydrolase, C-terminal domain"/>
    <property type="match status" value="1"/>
</dbReference>
<dbReference type="PANTHER" id="PTHR42715:SF3">
    <property type="entry name" value="BETA-GLUCOSIDASE B-RELATED"/>
    <property type="match status" value="1"/>
</dbReference>
<gene>
    <name evidence="11" type="ORF">SEUCBS140593_010362</name>
</gene>
<evidence type="ECO:0000256" key="7">
    <source>
        <dbReference type="ARBA" id="ARBA00023277"/>
    </source>
</evidence>
<comment type="similarity">
    <text evidence="3">Belongs to the glycosyl hydrolase 3 family.</text>
</comment>
<evidence type="ECO:0000313" key="11">
    <source>
        <dbReference type="EMBL" id="CAK7238136.1"/>
    </source>
</evidence>
<dbReference type="InterPro" id="IPR011658">
    <property type="entry name" value="PA14_dom"/>
</dbReference>
<dbReference type="Pfam" id="PF01915">
    <property type="entry name" value="Glyco_hydro_3_C"/>
    <property type="match status" value="1"/>
</dbReference>
<evidence type="ECO:0000313" key="12">
    <source>
        <dbReference type="Proteomes" id="UP001642482"/>
    </source>
</evidence>
<dbReference type="Gene3D" id="2.60.40.10">
    <property type="entry name" value="Immunoglobulins"/>
    <property type="match status" value="1"/>
</dbReference>
<evidence type="ECO:0000256" key="6">
    <source>
        <dbReference type="ARBA" id="ARBA00023180"/>
    </source>
</evidence>
<organism evidence="11 12">
    <name type="scientific">Sporothrix eucalyptigena</name>
    <dbReference type="NCBI Taxonomy" id="1812306"/>
    <lineage>
        <taxon>Eukaryota</taxon>
        <taxon>Fungi</taxon>
        <taxon>Dikarya</taxon>
        <taxon>Ascomycota</taxon>
        <taxon>Pezizomycotina</taxon>
        <taxon>Sordariomycetes</taxon>
        <taxon>Sordariomycetidae</taxon>
        <taxon>Ophiostomatales</taxon>
        <taxon>Ophiostomataceae</taxon>
        <taxon>Sporothrix</taxon>
    </lineage>
</organism>
<sequence>MADTDLDQLVAAMTLAEKCAFVAGKNMWETLNLDHLNIRSLKTTDGPAGVRGATWTNGTHTTFVPCGTALGATFDRALVENIGKVLGRETRSKRAHILLAPTMNMARSPLAGRNFENFGEDPLLTGVLATHYVRGVQQTPGVGACLKHFVCNDAETRRFNMDERVDARTLREIYLRPFARAVRDADPWTVMASYPRVNGVHADCSVPLLQHILRDEWGFQGLVMCDWGGLNDTVQSLVAGTDLEMPGPPIRYGAALQAEVEKDASLLKPLDASVRRILGVLDRAGLVGKAEDEVNSESEKDSDLPAFRQTARDAAVGGIVLLKNTNNSILPLDATTIRRLAIIGPNAKTPTTGGSGSASVNPYYITSPLESLTARFKESNPDVEVVYAQGIRCATQPALPGSMLRTPNGKQQGVQVDFYAGWAFEGPVVGTTFWASSAMFMMSDGDTPAVLRGQPHCYHVTGVLTPTTSGVYDISLSNTGRTKLFLDDNLLIDNTHWTEAGGTFMNCGSVNKIAIAELEADRQYTVRIDNIVAPPPLPAHDNTLFHTLSGLRVGFERRIDEEALFAEAVDAARSADAVVVVVGHNNETEKEGVDRLSLSLPGRTDELVTAVCAAGPADRTVVVSQSACAIAMPWANAAPAIVQAWYQGQENGNALADVLLGAANPSGKLPITFPQRLEDHGSHPFFPGDATTDICNYGEGVLVGYRWFDKEDTTPLWPFGFGLSYTTFVVSDVAVTDPLRRCSTTSITANVTNTGSRAGAEVVQVYVSPSAAIAAQGKLAALRSLAGFAKVKVAPGATETVTIEMDEDAVAWFDVDATPAIAAENSASSNRSQVGAWRVDPGRYTCYVGTSSRDFVAEVELVVE</sequence>
<keyword evidence="12" id="KW-1185">Reference proteome</keyword>
<dbReference type="Gene3D" id="2.60.120.260">
    <property type="entry name" value="Galactose-binding domain-like"/>
    <property type="match status" value="1"/>
</dbReference>
<dbReference type="InterPro" id="IPR001764">
    <property type="entry name" value="Glyco_hydro_3_N"/>
</dbReference>
<dbReference type="Gene3D" id="3.40.50.1700">
    <property type="entry name" value="Glycoside hydrolase family 3 C-terminal domain"/>
    <property type="match status" value="1"/>
</dbReference>
<keyword evidence="6" id="KW-0325">Glycoprotein</keyword>
<comment type="catalytic activity">
    <reaction evidence="1">
        <text>Hydrolysis of terminal, non-reducing beta-D-glucosyl residues with release of beta-D-glucose.</text>
        <dbReference type="EC" id="3.2.1.21"/>
    </reaction>
</comment>
<comment type="pathway">
    <text evidence="2">Glycan metabolism; cellulose degradation.</text>
</comment>
<proteinExistence type="inferred from homology"/>
<reference evidence="11 12" key="1">
    <citation type="submission" date="2024-01" db="EMBL/GenBank/DDBJ databases">
        <authorList>
            <person name="Allen C."/>
            <person name="Tagirdzhanova G."/>
        </authorList>
    </citation>
    <scope>NUCLEOTIDE SEQUENCE [LARGE SCALE GENOMIC DNA]</scope>
</reference>
<dbReference type="PROSITE" id="PS51820">
    <property type="entry name" value="PA14"/>
    <property type="match status" value="1"/>
</dbReference>
<keyword evidence="9" id="KW-0624">Polysaccharide degradation</keyword>
<dbReference type="InterPro" id="IPR002772">
    <property type="entry name" value="Glyco_hydro_3_C"/>
</dbReference>
<dbReference type="SMART" id="SM01217">
    <property type="entry name" value="Fn3_like"/>
    <property type="match status" value="1"/>
</dbReference>
<accession>A0ABP0D1Q1</accession>
<dbReference type="InterPro" id="IPR017853">
    <property type="entry name" value="GH"/>
</dbReference>
<dbReference type="SUPFAM" id="SSF51445">
    <property type="entry name" value="(Trans)glycosidases"/>
    <property type="match status" value="1"/>
</dbReference>
<evidence type="ECO:0000256" key="3">
    <source>
        <dbReference type="ARBA" id="ARBA00005336"/>
    </source>
</evidence>
<dbReference type="PRINTS" id="PR00133">
    <property type="entry name" value="GLHYDRLASE3"/>
</dbReference>
<dbReference type="Pfam" id="PF00933">
    <property type="entry name" value="Glyco_hydro_3"/>
    <property type="match status" value="1"/>
</dbReference>
<evidence type="ECO:0000256" key="5">
    <source>
        <dbReference type="ARBA" id="ARBA00022801"/>
    </source>
</evidence>
<evidence type="ECO:0000256" key="2">
    <source>
        <dbReference type="ARBA" id="ARBA00004987"/>
    </source>
</evidence>
<dbReference type="InterPro" id="IPR013783">
    <property type="entry name" value="Ig-like_fold"/>
</dbReference>
<evidence type="ECO:0000256" key="1">
    <source>
        <dbReference type="ARBA" id="ARBA00000448"/>
    </source>
</evidence>
<keyword evidence="8" id="KW-0326">Glycosidase</keyword>
<dbReference type="SUPFAM" id="SSF56988">
    <property type="entry name" value="Anthrax protective antigen"/>
    <property type="match status" value="1"/>
</dbReference>
<dbReference type="InterPro" id="IPR026891">
    <property type="entry name" value="Fn3-like"/>
</dbReference>
<dbReference type="InterPro" id="IPR050288">
    <property type="entry name" value="Cellulose_deg_GH3"/>
</dbReference>
<evidence type="ECO:0000256" key="9">
    <source>
        <dbReference type="ARBA" id="ARBA00023326"/>
    </source>
</evidence>
<protein>
    <recommendedName>
        <fullName evidence="4">beta-glucosidase</fullName>
        <ecNumber evidence="4">3.2.1.21</ecNumber>
    </recommendedName>
</protein>
<dbReference type="InterPro" id="IPR036881">
    <property type="entry name" value="Glyco_hydro_3_C_sf"/>
</dbReference>
<dbReference type="PANTHER" id="PTHR42715">
    <property type="entry name" value="BETA-GLUCOSIDASE"/>
    <property type="match status" value="1"/>
</dbReference>
<comment type="caution">
    <text evidence="11">The sequence shown here is derived from an EMBL/GenBank/DDBJ whole genome shotgun (WGS) entry which is preliminary data.</text>
</comment>
<evidence type="ECO:0000256" key="8">
    <source>
        <dbReference type="ARBA" id="ARBA00023295"/>
    </source>
</evidence>
<keyword evidence="7" id="KW-0119">Carbohydrate metabolism</keyword>
<name>A0ABP0D1Q1_9PEZI</name>
<evidence type="ECO:0000256" key="4">
    <source>
        <dbReference type="ARBA" id="ARBA00012744"/>
    </source>
</evidence>
<dbReference type="InterPro" id="IPR037524">
    <property type="entry name" value="PA14/GLEYA"/>
</dbReference>
<feature type="domain" description="PA14" evidence="10">
    <location>
        <begin position="409"/>
        <end position="569"/>
    </location>
</feature>
<dbReference type="Pfam" id="PF07691">
    <property type="entry name" value="PA14"/>
    <property type="match status" value="1"/>
</dbReference>
<evidence type="ECO:0000259" key="10">
    <source>
        <dbReference type="PROSITE" id="PS51820"/>
    </source>
</evidence>
<dbReference type="Pfam" id="PF14310">
    <property type="entry name" value="Fn3-like"/>
    <property type="match status" value="1"/>
</dbReference>
<keyword evidence="5" id="KW-0378">Hydrolase</keyword>
<dbReference type="InterPro" id="IPR036962">
    <property type="entry name" value="Glyco_hydro_3_N_sf"/>
</dbReference>
<dbReference type="Gene3D" id="3.20.20.300">
    <property type="entry name" value="Glycoside hydrolase, family 3, N-terminal domain"/>
    <property type="match status" value="1"/>
</dbReference>
<dbReference type="Proteomes" id="UP001642482">
    <property type="component" value="Unassembled WGS sequence"/>
</dbReference>